<dbReference type="AlphaFoldDB" id="D4FAG1"/>
<name>D4FAG1_EDWTA</name>
<dbReference type="Pfam" id="PF12146">
    <property type="entry name" value="Hydrolase_4"/>
    <property type="match status" value="1"/>
</dbReference>
<evidence type="ECO:0000313" key="2">
    <source>
        <dbReference type="EMBL" id="EFE21232.1"/>
    </source>
</evidence>
<proteinExistence type="predicted"/>
<dbReference type="InterPro" id="IPR022742">
    <property type="entry name" value="Hydrolase_4"/>
</dbReference>
<dbReference type="HOGENOM" id="CLU_2311950_0_0_6"/>
<gene>
    <name evidence="2" type="ORF">EDWATA_03779</name>
</gene>
<dbReference type="GO" id="GO:0004622">
    <property type="term" value="F:phosphatidylcholine lysophospholipase activity"/>
    <property type="evidence" value="ECO:0007669"/>
    <property type="project" value="UniProtKB-EC"/>
</dbReference>
<dbReference type="InterPro" id="IPR029058">
    <property type="entry name" value="AB_hydrolase_fold"/>
</dbReference>
<feature type="non-terminal residue" evidence="2">
    <location>
        <position position="100"/>
    </location>
</feature>
<comment type="caution">
    <text evidence="2">The sequence shown here is derived from an EMBL/GenBank/DDBJ whole genome shotgun (WGS) entry which is preliminary data.</text>
</comment>
<dbReference type="EC" id="3.1.1.5" evidence="2"/>
<evidence type="ECO:0000259" key="1">
    <source>
        <dbReference type="Pfam" id="PF12146"/>
    </source>
</evidence>
<dbReference type="SUPFAM" id="SSF53474">
    <property type="entry name" value="alpha/beta-Hydrolases"/>
    <property type="match status" value="1"/>
</dbReference>
<reference evidence="2 3" key="1">
    <citation type="submission" date="2010-02" db="EMBL/GenBank/DDBJ databases">
        <authorList>
            <person name="Weinstock G."/>
            <person name="Sodergren E."/>
            <person name="Clifton S."/>
            <person name="Fulton L."/>
            <person name="Fulton B."/>
            <person name="Courtney L."/>
            <person name="Fronick C."/>
            <person name="Harrison M."/>
            <person name="Strong C."/>
            <person name="Farmer C."/>
            <person name="Delahaunty K."/>
            <person name="Markovic C."/>
            <person name="Hall O."/>
            <person name="Minx P."/>
            <person name="Tomlinson C."/>
            <person name="Mitreva M."/>
            <person name="Nelson J."/>
            <person name="Hou S."/>
            <person name="Wollam A."/>
            <person name="Pepin K.H."/>
            <person name="Johnson M."/>
            <person name="Bhonagiri V."/>
            <person name="Zhang X."/>
            <person name="Suruliraj S."/>
            <person name="Warren W."/>
            <person name="Chinwalla A."/>
            <person name="Mardis E.R."/>
            <person name="Wilson R.K."/>
        </authorList>
    </citation>
    <scope>NUCLEOTIDE SEQUENCE [LARGE SCALE GENOMIC DNA]</scope>
    <source>
        <strain evidence="2 3">ATCC 23685</strain>
    </source>
</reference>
<feature type="domain" description="Serine aminopeptidase S33" evidence="1">
    <location>
        <begin position="57"/>
        <end position="100"/>
    </location>
</feature>
<keyword evidence="2" id="KW-0378">Hydrolase</keyword>
<dbReference type="RefSeq" id="WP_005290673.1">
    <property type="nucleotide sequence ID" value="NZ_GG739637.1"/>
</dbReference>
<accession>D4FAG1</accession>
<dbReference type="Proteomes" id="UP000003692">
    <property type="component" value="Unassembled WGS sequence"/>
</dbReference>
<evidence type="ECO:0000313" key="3">
    <source>
        <dbReference type="Proteomes" id="UP000003692"/>
    </source>
</evidence>
<sequence>MTMTSISSISHGWLTRERGFAAFSTGPLLDFWQRRQEAEFIGVDGVPIRYVALRAAQHTRAILVVPGRIESYMKYPELAYDLFLSGYDVVIIDHRGQGTS</sequence>
<dbReference type="EMBL" id="ADGK01000292">
    <property type="protein sequence ID" value="EFE21232.1"/>
    <property type="molecule type" value="Genomic_DNA"/>
</dbReference>
<protein>
    <submittedName>
        <fullName evidence="2">Lysophospholipase L2</fullName>
        <ecNumber evidence="2">3.1.1.5</ecNumber>
    </submittedName>
</protein>
<dbReference type="Gene3D" id="3.40.50.1820">
    <property type="entry name" value="alpha/beta hydrolase"/>
    <property type="match status" value="1"/>
</dbReference>
<organism evidence="2 3">
    <name type="scientific">Edwardsiella tarda ATCC 23685</name>
    <dbReference type="NCBI Taxonomy" id="500638"/>
    <lineage>
        <taxon>Bacteria</taxon>
        <taxon>Pseudomonadati</taxon>
        <taxon>Pseudomonadota</taxon>
        <taxon>Gammaproteobacteria</taxon>
        <taxon>Enterobacterales</taxon>
        <taxon>Hafniaceae</taxon>
        <taxon>Edwardsiella</taxon>
    </lineage>
</organism>